<keyword evidence="1" id="KW-0472">Membrane</keyword>
<reference evidence="2 3" key="1">
    <citation type="submission" date="2014-01" db="EMBL/GenBank/DDBJ databases">
        <title>Genome sequence determination for a cystic fibrosis isolate, Inquilinus limosus.</title>
        <authorList>
            <person name="Pino M."/>
            <person name="Di Conza J."/>
            <person name="Gutkind G."/>
        </authorList>
    </citation>
    <scope>NUCLEOTIDE SEQUENCE [LARGE SCALE GENOMIC DNA]</scope>
    <source>
        <strain evidence="2 3">MP06</strain>
    </source>
</reference>
<comment type="caution">
    <text evidence="2">The sequence shown here is derived from an EMBL/GenBank/DDBJ whole genome shotgun (WGS) entry which is preliminary data.</text>
</comment>
<dbReference type="GO" id="GO:0032259">
    <property type="term" value="P:methylation"/>
    <property type="evidence" value="ECO:0007669"/>
    <property type="project" value="UniProtKB-KW"/>
</dbReference>
<dbReference type="RefSeq" id="WP_034842838.1">
    <property type="nucleotide sequence ID" value="NZ_JANX01000294.1"/>
</dbReference>
<keyword evidence="2" id="KW-0489">Methyltransferase</keyword>
<keyword evidence="1" id="KW-0812">Transmembrane</keyword>
<feature type="transmembrane region" description="Helical" evidence="1">
    <location>
        <begin position="6"/>
        <end position="24"/>
    </location>
</feature>
<evidence type="ECO:0000256" key="1">
    <source>
        <dbReference type="SAM" id="Phobius"/>
    </source>
</evidence>
<name>A0A0A0D1G7_9PROT</name>
<protein>
    <submittedName>
        <fullName evidence="2">DNA methyltransferase</fullName>
    </submittedName>
</protein>
<keyword evidence="1" id="KW-1133">Transmembrane helix</keyword>
<dbReference type="EMBL" id="JANX01000294">
    <property type="protein sequence ID" value="KGM32586.1"/>
    <property type="molecule type" value="Genomic_DNA"/>
</dbReference>
<evidence type="ECO:0000313" key="3">
    <source>
        <dbReference type="Proteomes" id="UP000029995"/>
    </source>
</evidence>
<sequence length="102" mass="9680">MDIVTLIIQLVAGAVGGNVAGAAIKQYNLGTLWNSIAGIVGGGIGGQILSAIVPSLGAAAASGNLDIGSIIGQVVGGGVGGGILMVIVGVIKQMMAGGQKAQ</sequence>
<feature type="transmembrane region" description="Helical" evidence="1">
    <location>
        <begin position="36"/>
        <end position="61"/>
    </location>
</feature>
<gene>
    <name evidence="2" type="ORF">P409_20555</name>
</gene>
<accession>A0A0A0D1G7</accession>
<proteinExistence type="predicted"/>
<feature type="transmembrane region" description="Helical" evidence="1">
    <location>
        <begin position="67"/>
        <end position="91"/>
    </location>
</feature>
<evidence type="ECO:0000313" key="2">
    <source>
        <dbReference type="EMBL" id="KGM32586.1"/>
    </source>
</evidence>
<dbReference type="AlphaFoldDB" id="A0A0A0D1G7"/>
<dbReference type="GO" id="GO:0008168">
    <property type="term" value="F:methyltransferase activity"/>
    <property type="evidence" value="ECO:0007669"/>
    <property type="project" value="UniProtKB-KW"/>
</dbReference>
<organism evidence="2 3">
    <name type="scientific">Inquilinus limosus MP06</name>
    <dbReference type="NCBI Taxonomy" id="1398085"/>
    <lineage>
        <taxon>Bacteria</taxon>
        <taxon>Pseudomonadati</taxon>
        <taxon>Pseudomonadota</taxon>
        <taxon>Alphaproteobacteria</taxon>
        <taxon>Rhodospirillales</taxon>
        <taxon>Rhodospirillaceae</taxon>
        <taxon>Inquilinus</taxon>
    </lineage>
</organism>
<dbReference type="Proteomes" id="UP000029995">
    <property type="component" value="Unassembled WGS sequence"/>
</dbReference>
<keyword evidence="2" id="KW-0808">Transferase</keyword>